<dbReference type="Proteomes" id="UP000298138">
    <property type="component" value="Unassembled WGS sequence"/>
</dbReference>
<feature type="region of interest" description="Disordered" evidence="1">
    <location>
        <begin position="228"/>
        <end position="267"/>
    </location>
</feature>
<keyword evidence="3" id="KW-1185">Reference proteome</keyword>
<organism evidence="2 3">
    <name type="scientific">Ascodesmis nigricans</name>
    <dbReference type="NCBI Taxonomy" id="341454"/>
    <lineage>
        <taxon>Eukaryota</taxon>
        <taxon>Fungi</taxon>
        <taxon>Dikarya</taxon>
        <taxon>Ascomycota</taxon>
        <taxon>Pezizomycotina</taxon>
        <taxon>Pezizomycetes</taxon>
        <taxon>Pezizales</taxon>
        <taxon>Ascodesmidaceae</taxon>
        <taxon>Ascodesmis</taxon>
    </lineage>
</organism>
<gene>
    <name evidence="2" type="ORF">EX30DRAFT_373593</name>
</gene>
<evidence type="ECO:0000256" key="1">
    <source>
        <dbReference type="SAM" id="MobiDB-lite"/>
    </source>
</evidence>
<accession>A0A4S2MNL2</accession>
<evidence type="ECO:0000313" key="2">
    <source>
        <dbReference type="EMBL" id="TGZ78741.1"/>
    </source>
</evidence>
<reference evidence="2 3" key="1">
    <citation type="submission" date="2019-04" db="EMBL/GenBank/DDBJ databases">
        <title>Comparative genomics and transcriptomics to analyze fruiting body development in filamentous ascomycetes.</title>
        <authorList>
            <consortium name="DOE Joint Genome Institute"/>
            <person name="Lutkenhaus R."/>
            <person name="Traeger S."/>
            <person name="Breuer J."/>
            <person name="Kuo A."/>
            <person name="Lipzen A."/>
            <person name="Pangilinan J."/>
            <person name="Dilworth D."/>
            <person name="Sandor L."/>
            <person name="Poggeler S."/>
            <person name="Barry K."/>
            <person name="Grigoriev I.V."/>
            <person name="Nowrousian M."/>
        </authorList>
    </citation>
    <scope>NUCLEOTIDE SEQUENCE [LARGE SCALE GENOMIC DNA]</scope>
    <source>
        <strain evidence="2 3">CBS 389.68</strain>
    </source>
</reference>
<proteinExistence type="predicted"/>
<protein>
    <submittedName>
        <fullName evidence="2">Uncharacterized protein</fullName>
    </submittedName>
</protein>
<feature type="compositionally biased region" description="Polar residues" evidence="1">
    <location>
        <begin position="228"/>
        <end position="237"/>
    </location>
</feature>
<dbReference type="EMBL" id="ML220138">
    <property type="protein sequence ID" value="TGZ78741.1"/>
    <property type="molecule type" value="Genomic_DNA"/>
</dbReference>
<dbReference type="AlphaFoldDB" id="A0A4S2MNL2"/>
<name>A0A4S2MNL2_9PEZI</name>
<evidence type="ECO:0000313" key="3">
    <source>
        <dbReference type="Proteomes" id="UP000298138"/>
    </source>
</evidence>
<sequence length="511" mass="57867">MFRLRPAFLLLPLAVITITLLFLLPRYDTIPRFSTRPQFWSSRESTPAELDAFGSPECNPFFRAGVVAGIGKWQELRISGKKECSDSGKKLMESVIVEEKTIPEGEGKEKKEVKIRADMQRILELILPENGERRGNRTVVFYGDSIIRFLFSDLCEMLGGTVTAMEDVEGYWSAQDLQKRHECMVRLMIKDDGLDGEGKQEEVGVLRLLNVYVFGVADFGGSEEAEALTNNAQTTSDGENEDGQNIERRSDTNPDTPQEDPKLDSPKYLTTSEIDTTFLSHHPSVAFSSTRPPHTWRAESRILSASHAPDFHASSVDLIIMGTGMWDLPWYQRWVLAHTQPSTPPPTKLSTQPLLPPTQFLTLYESRLSTYLAAALTTHPKARKLAFLTLHEPQQYNMYPGFQLDGLPKEHWEKRVKWSATHRDRVAAFRRAQVQAVGRFAGELGKGEMEGVRKGVLKGREAEVEVEVWPYHEWVWGGGWRDDVHVSPEGNVVPEMAVLWELARMRVGEER</sequence>
<dbReference type="InParanoid" id="A0A4S2MNL2"/>